<sequence length="107" mass="11908">MILLLWQIGETPSKIFLIKCLSAIQRALFGHEIAVEDVKTLGAMIDNHMSVLVDKEVDAILRRCGLLHKIHHFYNSVNKEVEDATVGKPLAEMEDTSATSLSVCFKA</sequence>
<dbReference type="PANTHER" id="PTHR21506:SF0">
    <property type="entry name" value="CONSERVED OLIGOMERIC GOLGI COMPLEX SUBUNIT 6"/>
    <property type="match status" value="1"/>
</dbReference>
<evidence type="ECO:0000313" key="2">
    <source>
        <dbReference type="EMBL" id="KAJ7953278.1"/>
    </source>
</evidence>
<dbReference type="PANTHER" id="PTHR21506">
    <property type="entry name" value="COMPONENT OF OLIGOMERIC GOLGI COMPLEX 6"/>
    <property type="match status" value="1"/>
</dbReference>
<proteinExistence type="predicted"/>
<organism evidence="2 3">
    <name type="scientific">Quillaja saponaria</name>
    <name type="common">Soap bark tree</name>
    <dbReference type="NCBI Taxonomy" id="32244"/>
    <lineage>
        <taxon>Eukaryota</taxon>
        <taxon>Viridiplantae</taxon>
        <taxon>Streptophyta</taxon>
        <taxon>Embryophyta</taxon>
        <taxon>Tracheophyta</taxon>
        <taxon>Spermatophyta</taxon>
        <taxon>Magnoliopsida</taxon>
        <taxon>eudicotyledons</taxon>
        <taxon>Gunneridae</taxon>
        <taxon>Pentapetalae</taxon>
        <taxon>rosids</taxon>
        <taxon>fabids</taxon>
        <taxon>Fabales</taxon>
        <taxon>Quillajaceae</taxon>
        <taxon>Quillaja</taxon>
    </lineage>
</organism>
<dbReference type="KEGG" id="qsa:O6P43_025005"/>
<dbReference type="InterPro" id="IPR010490">
    <property type="entry name" value="COG6"/>
</dbReference>
<reference evidence="2" key="1">
    <citation type="journal article" date="2023" name="Science">
        <title>Elucidation of the pathway for biosynthesis of saponin adjuvants from the soapbark tree.</title>
        <authorList>
            <person name="Reed J."/>
            <person name="Orme A."/>
            <person name="El-Demerdash A."/>
            <person name="Owen C."/>
            <person name="Martin L.B.B."/>
            <person name="Misra R.C."/>
            <person name="Kikuchi S."/>
            <person name="Rejzek M."/>
            <person name="Martin A.C."/>
            <person name="Harkess A."/>
            <person name="Leebens-Mack J."/>
            <person name="Louveau T."/>
            <person name="Stephenson M.J."/>
            <person name="Osbourn A."/>
        </authorList>
    </citation>
    <scope>NUCLEOTIDE SEQUENCE</scope>
    <source>
        <strain evidence="2">S10</strain>
    </source>
</reference>
<dbReference type="GO" id="GO:0006891">
    <property type="term" value="P:intra-Golgi vesicle-mediated transport"/>
    <property type="evidence" value="ECO:0007669"/>
    <property type="project" value="InterPro"/>
</dbReference>
<keyword evidence="3" id="KW-1185">Reference proteome</keyword>
<dbReference type="Proteomes" id="UP001163823">
    <property type="component" value="Chromosome 10"/>
</dbReference>
<accession>A0AAD7PF35</accession>
<dbReference type="AlphaFoldDB" id="A0AAD7PF35"/>
<dbReference type="GO" id="GO:0017119">
    <property type="term" value="C:Golgi transport complex"/>
    <property type="evidence" value="ECO:0007669"/>
    <property type="project" value="InterPro"/>
</dbReference>
<dbReference type="EMBL" id="JARAOO010000010">
    <property type="protein sequence ID" value="KAJ7953278.1"/>
    <property type="molecule type" value="Genomic_DNA"/>
</dbReference>
<evidence type="ECO:0000313" key="3">
    <source>
        <dbReference type="Proteomes" id="UP001163823"/>
    </source>
</evidence>
<feature type="domain" description="Conserved Oligomeric Golgi complex subunit 6 C-terminal" evidence="1">
    <location>
        <begin position="11"/>
        <end position="103"/>
    </location>
</feature>
<name>A0AAD7PF35_QUISA</name>
<dbReference type="InterPro" id="IPR048369">
    <property type="entry name" value="COG6_C"/>
</dbReference>
<evidence type="ECO:0000259" key="1">
    <source>
        <dbReference type="Pfam" id="PF20653"/>
    </source>
</evidence>
<protein>
    <submittedName>
        <fullName evidence="2">Conserved oligomeric Golgi complex subunit 6</fullName>
    </submittedName>
</protein>
<dbReference type="Pfam" id="PF20653">
    <property type="entry name" value="COG6_C"/>
    <property type="match status" value="1"/>
</dbReference>
<comment type="caution">
    <text evidence="2">The sequence shown here is derived from an EMBL/GenBank/DDBJ whole genome shotgun (WGS) entry which is preliminary data.</text>
</comment>
<gene>
    <name evidence="2" type="ORF">O6P43_025005</name>
</gene>